<dbReference type="PANTHER" id="PTHR44846">
    <property type="entry name" value="MANNOSYL-D-GLYCERATE TRANSPORT/METABOLISM SYSTEM REPRESSOR MNGR-RELATED"/>
    <property type="match status" value="1"/>
</dbReference>
<dbReference type="InterPro" id="IPR028978">
    <property type="entry name" value="Chorismate_lyase_/UTRA_dom_sf"/>
</dbReference>
<evidence type="ECO:0000313" key="5">
    <source>
        <dbReference type="EMBL" id="QMU97115.1"/>
    </source>
</evidence>
<dbReference type="InterPro" id="IPR050679">
    <property type="entry name" value="Bact_HTH_transcr_reg"/>
</dbReference>
<protein>
    <submittedName>
        <fullName evidence="5">GntR family transcriptional regulator</fullName>
    </submittedName>
</protein>
<dbReference type="AlphaFoldDB" id="A0A7D7W9Q5"/>
<dbReference type="Proteomes" id="UP000515708">
    <property type="component" value="Chromosome"/>
</dbReference>
<evidence type="ECO:0000256" key="2">
    <source>
        <dbReference type="ARBA" id="ARBA00023125"/>
    </source>
</evidence>
<dbReference type="SUPFAM" id="SSF64288">
    <property type="entry name" value="Chorismate lyase-like"/>
    <property type="match status" value="1"/>
</dbReference>
<dbReference type="PROSITE" id="PS50949">
    <property type="entry name" value="HTH_GNTR"/>
    <property type="match status" value="1"/>
</dbReference>
<dbReference type="EMBL" id="CP043732">
    <property type="protein sequence ID" value="QMU97115.1"/>
    <property type="molecule type" value="Genomic_DNA"/>
</dbReference>
<dbReference type="GO" id="GO:0003677">
    <property type="term" value="F:DNA binding"/>
    <property type="evidence" value="ECO:0007669"/>
    <property type="project" value="UniProtKB-KW"/>
</dbReference>
<dbReference type="Gene3D" id="3.40.1410.10">
    <property type="entry name" value="Chorismate lyase-like"/>
    <property type="match status" value="1"/>
</dbReference>
<gene>
    <name evidence="5" type="ORF">FVO59_07655</name>
</gene>
<dbReference type="InterPro" id="IPR011663">
    <property type="entry name" value="UTRA"/>
</dbReference>
<dbReference type="Pfam" id="PF07702">
    <property type="entry name" value="UTRA"/>
    <property type="match status" value="1"/>
</dbReference>
<evidence type="ECO:0000259" key="4">
    <source>
        <dbReference type="PROSITE" id="PS50949"/>
    </source>
</evidence>
<reference evidence="5 6" key="1">
    <citation type="journal article" date="2020" name="Front. Microbiol.">
        <title>Design of Bacterial Strain-Specific qPCR Assays Using NGS Data and Publicly Available Resources and Its Application to Track Biocontrol Strains.</title>
        <authorList>
            <person name="Hernandez I."/>
            <person name="Sant C."/>
            <person name="Martinez R."/>
            <person name="Fernandez C."/>
        </authorList>
    </citation>
    <scope>NUCLEOTIDE SEQUENCE [LARGE SCALE GENOMIC DNA]</scope>
    <source>
        <strain evidence="5 6">B24</strain>
    </source>
</reference>
<dbReference type="CDD" id="cd07377">
    <property type="entry name" value="WHTH_GntR"/>
    <property type="match status" value="1"/>
</dbReference>
<accession>A0A7D7W9Q5</accession>
<proteinExistence type="predicted"/>
<keyword evidence="3" id="KW-0804">Transcription</keyword>
<sequence length="258" mass="27604">MVANFELGRGSVSRGTGETLHAQIAEAVRSRIQSGEWPPGHRLLPEPALAQEIGVSRGTLRRGLSALIADGLLTQMPGLGTFVSGAPGPAEPQLLSTLAEDVAGQGVALTTEVLEIGYALAGEDVAGSLRLGDGAQVFRLVRVRRTADGPIALLHNFVTPALAPGIDQIDFAQESLFGVLEERYRLVIDNARRRFSAVAADAGTAMALGVEPGTALQYFEQLTFLDDGRPIEYSHVWIDSRRLDVVVSLFRHKQRSAS</sequence>
<dbReference type="PANTHER" id="PTHR44846:SF1">
    <property type="entry name" value="MANNOSYL-D-GLYCERATE TRANSPORT_METABOLISM SYSTEM REPRESSOR MNGR-RELATED"/>
    <property type="match status" value="1"/>
</dbReference>
<dbReference type="SMART" id="SM00345">
    <property type="entry name" value="HTH_GNTR"/>
    <property type="match status" value="1"/>
</dbReference>
<organism evidence="5 6">
    <name type="scientific">Microbacterium esteraromaticum</name>
    <dbReference type="NCBI Taxonomy" id="57043"/>
    <lineage>
        <taxon>Bacteria</taxon>
        <taxon>Bacillati</taxon>
        <taxon>Actinomycetota</taxon>
        <taxon>Actinomycetes</taxon>
        <taxon>Micrococcales</taxon>
        <taxon>Microbacteriaceae</taxon>
        <taxon>Microbacterium</taxon>
    </lineage>
</organism>
<dbReference type="Pfam" id="PF00392">
    <property type="entry name" value="GntR"/>
    <property type="match status" value="1"/>
</dbReference>
<keyword evidence="2" id="KW-0238">DNA-binding</keyword>
<dbReference type="GO" id="GO:0003700">
    <property type="term" value="F:DNA-binding transcription factor activity"/>
    <property type="evidence" value="ECO:0007669"/>
    <property type="project" value="InterPro"/>
</dbReference>
<dbReference type="PRINTS" id="PR00035">
    <property type="entry name" value="HTHGNTR"/>
</dbReference>
<evidence type="ECO:0000313" key="6">
    <source>
        <dbReference type="Proteomes" id="UP000515708"/>
    </source>
</evidence>
<keyword evidence="1" id="KW-0805">Transcription regulation</keyword>
<dbReference type="InterPro" id="IPR000524">
    <property type="entry name" value="Tscrpt_reg_HTH_GntR"/>
</dbReference>
<name>A0A7D7W9Q5_9MICO</name>
<dbReference type="GO" id="GO:0045892">
    <property type="term" value="P:negative regulation of DNA-templated transcription"/>
    <property type="evidence" value="ECO:0007669"/>
    <property type="project" value="TreeGrafter"/>
</dbReference>
<feature type="domain" description="HTH gntR-type" evidence="4">
    <location>
        <begin position="18"/>
        <end position="86"/>
    </location>
</feature>
<dbReference type="RefSeq" id="WP_182256266.1">
    <property type="nucleotide sequence ID" value="NZ_CP043732.1"/>
</dbReference>
<dbReference type="Gene3D" id="1.10.10.10">
    <property type="entry name" value="Winged helix-like DNA-binding domain superfamily/Winged helix DNA-binding domain"/>
    <property type="match status" value="1"/>
</dbReference>
<evidence type="ECO:0000256" key="1">
    <source>
        <dbReference type="ARBA" id="ARBA00023015"/>
    </source>
</evidence>
<evidence type="ECO:0000256" key="3">
    <source>
        <dbReference type="ARBA" id="ARBA00023163"/>
    </source>
</evidence>
<dbReference type="SUPFAM" id="SSF46785">
    <property type="entry name" value="Winged helix' DNA-binding domain"/>
    <property type="match status" value="1"/>
</dbReference>
<dbReference type="InterPro" id="IPR036390">
    <property type="entry name" value="WH_DNA-bd_sf"/>
</dbReference>
<dbReference type="SMART" id="SM00866">
    <property type="entry name" value="UTRA"/>
    <property type="match status" value="1"/>
</dbReference>
<dbReference type="InterPro" id="IPR036388">
    <property type="entry name" value="WH-like_DNA-bd_sf"/>
</dbReference>